<sequence length="39" mass="4301">MPKSIARSEFISLILQLLGVALRSNSLRIVLITRMMASA</sequence>
<dbReference type="Proteomes" id="UP000000268">
    <property type="component" value="Plasmid pREB1"/>
</dbReference>
<gene>
    <name evidence="1" type="ordered locus">AM1_A0088</name>
</gene>
<evidence type="ECO:0000313" key="1">
    <source>
        <dbReference type="EMBL" id="ABW31597.1"/>
    </source>
</evidence>
<organism evidence="1 2">
    <name type="scientific">Acaryochloris marina (strain MBIC 11017)</name>
    <dbReference type="NCBI Taxonomy" id="329726"/>
    <lineage>
        <taxon>Bacteria</taxon>
        <taxon>Bacillati</taxon>
        <taxon>Cyanobacteriota</taxon>
        <taxon>Cyanophyceae</taxon>
        <taxon>Acaryochloridales</taxon>
        <taxon>Acaryochloridaceae</taxon>
        <taxon>Acaryochloris</taxon>
    </lineage>
</organism>
<name>A8ZK97_ACAM1</name>
<accession>A8ZK97</accession>
<dbReference type="EMBL" id="CP000838">
    <property type="protein sequence ID" value="ABW31597.1"/>
    <property type="molecule type" value="Genomic_DNA"/>
</dbReference>
<dbReference type="AlphaFoldDB" id="A8ZK97"/>
<geneLocation type="plasmid" evidence="1 2">
    <name>pREB1</name>
</geneLocation>
<keyword evidence="2" id="KW-1185">Reference proteome</keyword>
<reference evidence="1 2" key="1">
    <citation type="journal article" date="2008" name="Proc. Natl. Acad. Sci. U.S.A.">
        <title>Niche adaptation and genome expansion in the chlorophyll d-producing cyanobacterium Acaryochloris marina.</title>
        <authorList>
            <person name="Swingley W.D."/>
            <person name="Chen M."/>
            <person name="Cheung P.C."/>
            <person name="Conrad A.L."/>
            <person name="Dejesa L.C."/>
            <person name="Hao J."/>
            <person name="Honchak B.M."/>
            <person name="Karbach L.E."/>
            <person name="Kurdoglu A."/>
            <person name="Lahiri S."/>
            <person name="Mastrian S.D."/>
            <person name="Miyashita H."/>
            <person name="Page L."/>
            <person name="Ramakrishna P."/>
            <person name="Satoh S."/>
            <person name="Sattley W.M."/>
            <person name="Shimada Y."/>
            <person name="Taylor H.L."/>
            <person name="Tomo T."/>
            <person name="Tsuchiya T."/>
            <person name="Wang Z.T."/>
            <person name="Raymond J."/>
            <person name="Mimuro M."/>
            <person name="Blankenship R.E."/>
            <person name="Touchman J.W."/>
        </authorList>
    </citation>
    <scope>NUCLEOTIDE SEQUENCE [LARGE SCALE GENOMIC DNA]</scope>
    <source>
        <strain evidence="2">MBIC 11017</strain>
        <plasmid evidence="2">Plasmid pREB1</plasmid>
    </source>
</reference>
<dbReference type="HOGENOM" id="CLU_3303007_0_0_3"/>
<evidence type="ECO:0000313" key="2">
    <source>
        <dbReference type="Proteomes" id="UP000000268"/>
    </source>
</evidence>
<protein>
    <submittedName>
        <fullName evidence="1">Uncharacterized protein</fullName>
    </submittedName>
</protein>
<keyword evidence="1" id="KW-0614">Plasmid</keyword>
<dbReference type="KEGG" id="amr:AM1_A0088"/>
<proteinExistence type="predicted"/>